<dbReference type="SUPFAM" id="SSF54928">
    <property type="entry name" value="RNA-binding domain, RBD"/>
    <property type="match status" value="1"/>
</dbReference>
<protein>
    <recommendedName>
        <fullName evidence="3">RRM domain-containing protein</fullName>
    </recommendedName>
</protein>
<name>A0AAU9RQW9_THLAR</name>
<dbReference type="Gene3D" id="3.30.70.330">
    <property type="match status" value="1"/>
</dbReference>
<gene>
    <name evidence="1" type="ORF">TAV2_LOCUS5257</name>
</gene>
<evidence type="ECO:0008006" key="3">
    <source>
        <dbReference type="Google" id="ProtNLM"/>
    </source>
</evidence>
<dbReference type="PANTHER" id="PTHR32343">
    <property type="entry name" value="SERINE/ARGININE-RICH SPLICING FACTOR"/>
    <property type="match status" value="1"/>
</dbReference>
<dbReference type="AlphaFoldDB" id="A0AAU9RQW9"/>
<sequence length="95" mass="11145">MSGTVLGFYPLKFNQISSIMVISFFHSLRMNARCVRTVYCTNIDKRITQTDLKGFFEMLCGEVHRLRVGDYHHQTRIAFVEFAMSATIRFEHTYI</sequence>
<dbReference type="InterPro" id="IPR035979">
    <property type="entry name" value="RBD_domain_sf"/>
</dbReference>
<keyword evidence="2" id="KW-1185">Reference proteome</keyword>
<evidence type="ECO:0000313" key="1">
    <source>
        <dbReference type="EMBL" id="CAH2047244.1"/>
    </source>
</evidence>
<dbReference type="Proteomes" id="UP000836841">
    <property type="component" value="Chromosome 2"/>
</dbReference>
<dbReference type="InterPro" id="IPR012677">
    <property type="entry name" value="Nucleotide-bd_a/b_plait_sf"/>
</dbReference>
<dbReference type="GO" id="GO:0003676">
    <property type="term" value="F:nucleic acid binding"/>
    <property type="evidence" value="ECO:0007669"/>
    <property type="project" value="InterPro"/>
</dbReference>
<dbReference type="EMBL" id="OU466858">
    <property type="protein sequence ID" value="CAH2047244.1"/>
    <property type="molecule type" value="Genomic_DNA"/>
</dbReference>
<evidence type="ECO:0000313" key="2">
    <source>
        <dbReference type="Proteomes" id="UP000836841"/>
    </source>
</evidence>
<proteinExistence type="predicted"/>
<reference evidence="1 2" key="1">
    <citation type="submission" date="2022-03" db="EMBL/GenBank/DDBJ databases">
        <authorList>
            <person name="Nunn A."/>
            <person name="Chopra R."/>
            <person name="Nunn A."/>
            <person name="Contreras Garrido A."/>
        </authorList>
    </citation>
    <scope>NUCLEOTIDE SEQUENCE [LARGE SCALE GENOMIC DNA]</scope>
</reference>
<dbReference type="PANTHER" id="PTHR32343:SF24">
    <property type="entry name" value="POLYADENYLATE-BINDING PROTEIN-INTERACTING PROTEIN 10"/>
    <property type="match status" value="1"/>
</dbReference>
<accession>A0AAU9RQW9</accession>
<organism evidence="1 2">
    <name type="scientific">Thlaspi arvense</name>
    <name type="common">Field penny-cress</name>
    <dbReference type="NCBI Taxonomy" id="13288"/>
    <lineage>
        <taxon>Eukaryota</taxon>
        <taxon>Viridiplantae</taxon>
        <taxon>Streptophyta</taxon>
        <taxon>Embryophyta</taxon>
        <taxon>Tracheophyta</taxon>
        <taxon>Spermatophyta</taxon>
        <taxon>Magnoliopsida</taxon>
        <taxon>eudicotyledons</taxon>
        <taxon>Gunneridae</taxon>
        <taxon>Pentapetalae</taxon>
        <taxon>rosids</taxon>
        <taxon>malvids</taxon>
        <taxon>Brassicales</taxon>
        <taxon>Brassicaceae</taxon>
        <taxon>Thlaspideae</taxon>
        <taxon>Thlaspi</taxon>
    </lineage>
</organism>